<evidence type="ECO:0000256" key="1">
    <source>
        <dbReference type="ARBA" id="ARBA00004167"/>
    </source>
</evidence>
<evidence type="ECO:0000256" key="4">
    <source>
        <dbReference type="ARBA" id="ARBA00023136"/>
    </source>
</evidence>
<dbReference type="AlphaFoldDB" id="A0A6S6VW70"/>
<evidence type="ECO:0000256" key="2">
    <source>
        <dbReference type="ARBA" id="ARBA00022692"/>
    </source>
</evidence>
<sequence>MVNTRNPLFTYFNARPAGSSTVPVMVTSNTMPSTSAFIPVTSSMAMATRSASGSGSSTAADVGGGRKDKEDGLSASATGGLAAGVTVAGIAILALLWFLIYRPRMKRAQAVASVQPQFGEANGDTKDKVAYQHHNIYPATHELQGDDPSASTSELDSIRPVSELGSPGPVSEGFLHRNARERWSGNTALVKSPKLTDLSEGEEGEGQDETGAGGGLGGKRGSRAHRRFSSV</sequence>
<evidence type="ECO:0000256" key="6">
    <source>
        <dbReference type="SAM" id="Phobius"/>
    </source>
</evidence>
<evidence type="ECO:0000256" key="5">
    <source>
        <dbReference type="SAM" id="MobiDB-lite"/>
    </source>
</evidence>
<dbReference type="InterPro" id="IPR051694">
    <property type="entry name" value="Immunoregulatory_rcpt-like"/>
</dbReference>
<accession>A0A6S6VW70</accession>
<organism evidence="7 8">
    <name type="scientific">Pyrenophora teres f. teres</name>
    <dbReference type="NCBI Taxonomy" id="97479"/>
    <lineage>
        <taxon>Eukaryota</taxon>
        <taxon>Fungi</taxon>
        <taxon>Dikarya</taxon>
        <taxon>Ascomycota</taxon>
        <taxon>Pezizomycotina</taxon>
        <taxon>Dothideomycetes</taxon>
        <taxon>Pleosporomycetidae</taxon>
        <taxon>Pleosporales</taxon>
        <taxon>Pleosporineae</taxon>
        <taxon>Pleosporaceae</taxon>
        <taxon>Pyrenophora</taxon>
    </lineage>
</organism>
<evidence type="ECO:0000313" key="8">
    <source>
        <dbReference type="Proteomes" id="UP000472372"/>
    </source>
</evidence>
<dbReference type="Proteomes" id="UP000472372">
    <property type="component" value="Chromosome 2"/>
</dbReference>
<dbReference type="PANTHER" id="PTHR15549">
    <property type="entry name" value="PAIRED IMMUNOGLOBULIN-LIKE TYPE 2 RECEPTOR"/>
    <property type="match status" value="1"/>
</dbReference>
<keyword evidence="4 6" id="KW-0472">Membrane</keyword>
<feature type="compositionally biased region" description="Low complexity" evidence="5">
    <location>
        <begin position="49"/>
        <end position="61"/>
    </location>
</feature>
<proteinExistence type="predicted"/>
<gene>
    <name evidence="7" type="ORF">PTTW11_02945</name>
</gene>
<reference evidence="7" key="1">
    <citation type="submission" date="2021-02" db="EMBL/GenBank/DDBJ databases">
        <authorList>
            <person name="Syme A R."/>
            <person name="Syme A R."/>
            <person name="Moolhuijzen P."/>
        </authorList>
    </citation>
    <scope>NUCLEOTIDE SEQUENCE</scope>
    <source>
        <strain evidence="7">W1-1</strain>
    </source>
</reference>
<dbReference type="GO" id="GO:0016020">
    <property type="term" value="C:membrane"/>
    <property type="evidence" value="ECO:0007669"/>
    <property type="project" value="UniProtKB-SubCell"/>
</dbReference>
<evidence type="ECO:0000313" key="7">
    <source>
        <dbReference type="EMBL" id="CAE7016384.1"/>
    </source>
</evidence>
<feature type="compositionally biased region" description="Basic residues" evidence="5">
    <location>
        <begin position="220"/>
        <end position="231"/>
    </location>
</feature>
<keyword evidence="2 6" id="KW-0812">Transmembrane</keyword>
<protein>
    <submittedName>
        <fullName evidence="7">Uncharacterized protein</fullName>
    </submittedName>
</protein>
<name>A0A6S6VW70_9PLEO</name>
<feature type="transmembrane region" description="Helical" evidence="6">
    <location>
        <begin position="81"/>
        <end position="100"/>
    </location>
</feature>
<feature type="region of interest" description="Disordered" evidence="5">
    <location>
        <begin position="183"/>
        <end position="231"/>
    </location>
</feature>
<keyword evidence="3 6" id="KW-1133">Transmembrane helix</keyword>
<feature type="compositionally biased region" description="Acidic residues" evidence="5">
    <location>
        <begin position="199"/>
        <end position="208"/>
    </location>
</feature>
<evidence type="ECO:0000256" key="3">
    <source>
        <dbReference type="ARBA" id="ARBA00022989"/>
    </source>
</evidence>
<dbReference type="GO" id="GO:0071944">
    <property type="term" value="C:cell periphery"/>
    <property type="evidence" value="ECO:0007669"/>
    <property type="project" value="UniProtKB-ARBA"/>
</dbReference>
<dbReference type="EMBL" id="HG992978">
    <property type="protein sequence ID" value="CAE7016384.1"/>
    <property type="molecule type" value="Genomic_DNA"/>
</dbReference>
<comment type="subcellular location">
    <subcellularLocation>
        <location evidence="1">Membrane</location>
        <topology evidence="1">Single-pass membrane protein</topology>
    </subcellularLocation>
</comment>
<feature type="region of interest" description="Disordered" evidence="5">
    <location>
        <begin position="49"/>
        <end position="73"/>
    </location>
</feature>